<evidence type="ECO:0000256" key="1">
    <source>
        <dbReference type="SAM" id="MobiDB-lite"/>
    </source>
</evidence>
<feature type="compositionally biased region" description="Basic and acidic residues" evidence="1">
    <location>
        <begin position="74"/>
        <end position="87"/>
    </location>
</feature>
<proteinExistence type="predicted"/>
<feature type="compositionally biased region" description="Basic and acidic residues" evidence="1">
    <location>
        <begin position="125"/>
        <end position="148"/>
    </location>
</feature>
<name>A0AAV1AED2_VICFA</name>
<accession>A0AAV1AED2</accession>
<dbReference type="EMBL" id="OX451739">
    <property type="protein sequence ID" value="CAI8608632.1"/>
    <property type="molecule type" value="Genomic_DNA"/>
</dbReference>
<gene>
    <name evidence="2" type="ORF">VFH_IV095280</name>
</gene>
<organism evidence="2 3">
    <name type="scientific">Vicia faba</name>
    <name type="common">Broad bean</name>
    <name type="synonym">Faba vulgaris</name>
    <dbReference type="NCBI Taxonomy" id="3906"/>
    <lineage>
        <taxon>Eukaryota</taxon>
        <taxon>Viridiplantae</taxon>
        <taxon>Streptophyta</taxon>
        <taxon>Embryophyta</taxon>
        <taxon>Tracheophyta</taxon>
        <taxon>Spermatophyta</taxon>
        <taxon>Magnoliopsida</taxon>
        <taxon>eudicotyledons</taxon>
        <taxon>Gunneridae</taxon>
        <taxon>Pentapetalae</taxon>
        <taxon>rosids</taxon>
        <taxon>fabids</taxon>
        <taxon>Fabales</taxon>
        <taxon>Fabaceae</taxon>
        <taxon>Papilionoideae</taxon>
        <taxon>50 kb inversion clade</taxon>
        <taxon>NPAAA clade</taxon>
        <taxon>Hologalegina</taxon>
        <taxon>IRL clade</taxon>
        <taxon>Fabeae</taxon>
        <taxon>Vicia</taxon>
    </lineage>
</organism>
<reference evidence="2 3" key="1">
    <citation type="submission" date="2023-01" db="EMBL/GenBank/DDBJ databases">
        <authorList>
            <person name="Kreplak J."/>
        </authorList>
    </citation>
    <scope>NUCLEOTIDE SEQUENCE [LARGE SCALE GENOMIC DNA]</scope>
</reference>
<evidence type="ECO:0000313" key="3">
    <source>
        <dbReference type="Proteomes" id="UP001157006"/>
    </source>
</evidence>
<sequence length="216" mass="24100">MLVCRKFKNVTAILYQLVVTNPGIRTGSGTLPELPSRPVPRGPRPRWGRRHDQDTVCGNQSNQLLNLRPGGKTEGARGRSEAPKKTLETQSSPPRQAEEHPQSPSQRHNQDISRSPSPRPLGRRPPLEREQLVDAGRRDHDPRVKNEDPLETGTRETTNGHIAQGSLRANRATVTATTSDLRLARPNGVTRTTPAVPCHKLSWRLPFLRAWRSLPT</sequence>
<keyword evidence="3" id="KW-1185">Reference proteome</keyword>
<dbReference type="AlphaFoldDB" id="A0AAV1AED2"/>
<feature type="region of interest" description="Disordered" evidence="1">
    <location>
        <begin position="22"/>
        <end position="171"/>
    </location>
</feature>
<evidence type="ECO:0000313" key="2">
    <source>
        <dbReference type="EMBL" id="CAI8608632.1"/>
    </source>
</evidence>
<feature type="compositionally biased region" description="Polar residues" evidence="1">
    <location>
        <begin position="56"/>
        <end position="65"/>
    </location>
</feature>
<dbReference type="Proteomes" id="UP001157006">
    <property type="component" value="Chromosome 4"/>
</dbReference>
<protein>
    <submittedName>
        <fullName evidence="2">Uncharacterized protein</fullName>
    </submittedName>
</protein>